<dbReference type="InterPro" id="IPR021487">
    <property type="entry name" value="DUF3140"/>
</dbReference>
<dbReference type="Pfam" id="PF11338">
    <property type="entry name" value="DUF3140"/>
    <property type="match status" value="1"/>
</dbReference>
<keyword evidence="2" id="KW-1185">Reference proteome</keyword>
<protein>
    <submittedName>
        <fullName evidence="1">DUF3140 domain-containing protein</fullName>
    </submittedName>
</protein>
<dbReference type="PANTHER" id="PTHR40630">
    <property type="entry name" value="POSSIBLE DNA-BINDING PROTEIN"/>
    <property type="match status" value="1"/>
</dbReference>
<dbReference type="EMBL" id="JAAGOA010000018">
    <property type="protein sequence ID" value="NEE03033.1"/>
    <property type="molecule type" value="Genomic_DNA"/>
</dbReference>
<accession>A0A6L9SD46</accession>
<dbReference type="RefSeq" id="WP_163742106.1">
    <property type="nucleotide sequence ID" value="NZ_JAAGOA010000018.1"/>
</dbReference>
<dbReference type="PANTHER" id="PTHR40630:SF1">
    <property type="entry name" value="DNA-BINDING PROTEIN"/>
    <property type="match status" value="1"/>
</dbReference>
<evidence type="ECO:0000313" key="2">
    <source>
        <dbReference type="Proteomes" id="UP000475214"/>
    </source>
</evidence>
<name>A0A6L9SD46_9ACTN</name>
<sequence>MAERISPEVDELWERFHQAVNMTSRELLDWLGVEPDLDQGPGPAGRAPLGMAVVSILSKRRTDLTVEDLAVMQKVVDVVDEETSDTSREFLAEDERRRHRLMNVGHDPLRNEQYER</sequence>
<organism evidence="1 2">
    <name type="scientific">Phytoactinopolyspora halotolerans</name>
    <dbReference type="NCBI Taxonomy" id="1981512"/>
    <lineage>
        <taxon>Bacteria</taxon>
        <taxon>Bacillati</taxon>
        <taxon>Actinomycetota</taxon>
        <taxon>Actinomycetes</taxon>
        <taxon>Jiangellales</taxon>
        <taxon>Jiangellaceae</taxon>
        <taxon>Phytoactinopolyspora</taxon>
    </lineage>
</organism>
<dbReference type="Proteomes" id="UP000475214">
    <property type="component" value="Unassembled WGS sequence"/>
</dbReference>
<gene>
    <name evidence="1" type="ORF">G1H10_22985</name>
</gene>
<reference evidence="1 2" key="1">
    <citation type="submission" date="2020-02" db="EMBL/GenBank/DDBJ databases">
        <authorList>
            <person name="Li X.-J."/>
            <person name="Han X.-M."/>
        </authorList>
    </citation>
    <scope>NUCLEOTIDE SEQUENCE [LARGE SCALE GENOMIC DNA]</scope>
    <source>
        <strain evidence="1 2">CCTCC AB 2017055</strain>
    </source>
</reference>
<evidence type="ECO:0000313" key="1">
    <source>
        <dbReference type="EMBL" id="NEE03033.1"/>
    </source>
</evidence>
<dbReference type="AlphaFoldDB" id="A0A6L9SD46"/>
<comment type="caution">
    <text evidence="1">The sequence shown here is derived from an EMBL/GenBank/DDBJ whole genome shotgun (WGS) entry which is preliminary data.</text>
</comment>
<proteinExistence type="predicted"/>